<reference evidence="1" key="1">
    <citation type="submission" date="2023-07" db="EMBL/GenBank/DDBJ databases">
        <title>draft genome sequence of fig (Ficus carica).</title>
        <authorList>
            <person name="Takahashi T."/>
            <person name="Nishimura K."/>
        </authorList>
    </citation>
    <scope>NUCLEOTIDE SEQUENCE</scope>
</reference>
<keyword evidence="2" id="KW-1185">Reference proteome</keyword>
<proteinExistence type="predicted"/>
<name>A0AA87ZVE1_FICCA</name>
<protein>
    <submittedName>
        <fullName evidence="1">Uncharacterized protein</fullName>
    </submittedName>
</protein>
<accession>A0AA87ZVE1</accession>
<sequence>MLRRRCHGLEQRRKAWNPVPALLFVLHGRTRRGSATFIDGSVAARLFGGRKPLSASVSAIKTMAAEEEEMWRRRRVMMRRNIENIVV</sequence>
<gene>
    <name evidence="1" type="ORF">TIFTF001_010402</name>
</gene>
<dbReference type="Gramene" id="FCD_00009950-RA">
    <property type="protein sequence ID" value="FCD_00009950-RA:cds"/>
    <property type="gene ID" value="FCD_00009950"/>
</dbReference>
<comment type="caution">
    <text evidence="1">The sequence shown here is derived from an EMBL/GenBank/DDBJ whole genome shotgun (WGS) entry which is preliminary data.</text>
</comment>
<dbReference type="AlphaFoldDB" id="A0AA87ZVE1"/>
<evidence type="ECO:0000313" key="1">
    <source>
        <dbReference type="EMBL" id="GMN41162.1"/>
    </source>
</evidence>
<dbReference type="EMBL" id="BTGU01000012">
    <property type="protein sequence ID" value="GMN41162.1"/>
    <property type="molecule type" value="Genomic_DNA"/>
</dbReference>
<dbReference type="Proteomes" id="UP001187192">
    <property type="component" value="Unassembled WGS sequence"/>
</dbReference>
<organism evidence="1 2">
    <name type="scientific">Ficus carica</name>
    <name type="common">Common fig</name>
    <dbReference type="NCBI Taxonomy" id="3494"/>
    <lineage>
        <taxon>Eukaryota</taxon>
        <taxon>Viridiplantae</taxon>
        <taxon>Streptophyta</taxon>
        <taxon>Embryophyta</taxon>
        <taxon>Tracheophyta</taxon>
        <taxon>Spermatophyta</taxon>
        <taxon>Magnoliopsida</taxon>
        <taxon>eudicotyledons</taxon>
        <taxon>Gunneridae</taxon>
        <taxon>Pentapetalae</taxon>
        <taxon>rosids</taxon>
        <taxon>fabids</taxon>
        <taxon>Rosales</taxon>
        <taxon>Moraceae</taxon>
        <taxon>Ficeae</taxon>
        <taxon>Ficus</taxon>
    </lineage>
</organism>
<evidence type="ECO:0000313" key="2">
    <source>
        <dbReference type="Proteomes" id="UP001187192"/>
    </source>
</evidence>